<dbReference type="AlphaFoldDB" id="A0A1I0F0I2"/>
<reference evidence="2" key="1">
    <citation type="submission" date="2016-10" db="EMBL/GenBank/DDBJ databases">
        <authorList>
            <person name="Varghese N."/>
            <person name="Submissions S."/>
        </authorList>
    </citation>
    <scope>NUCLEOTIDE SEQUENCE [LARGE SCALE GENOMIC DNA]</scope>
    <source>
        <strain evidence="2">CGMCC 1.3566</strain>
    </source>
</reference>
<accession>A0A1I0F0I2</accession>
<dbReference type="SUPFAM" id="SSF81301">
    <property type="entry name" value="Nucleotidyltransferase"/>
    <property type="match status" value="1"/>
</dbReference>
<dbReference type="STRING" id="237682.SAMN05421676_105144"/>
<dbReference type="CDD" id="cd05403">
    <property type="entry name" value="NT_KNTase_like"/>
    <property type="match status" value="1"/>
</dbReference>
<protein>
    <submittedName>
        <fullName evidence="1">Aminoglycoside 6-adenylyltransferase</fullName>
    </submittedName>
</protein>
<name>A0A1I0F0I2_9BACI</name>
<dbReference type="InterPro" id="IPR007530">
    <property type="entry name" value="Aminoglycoside_adenylylTfrase"/>
</dbReference>
<dbReference type="SUPFAM" id="SSF81631">
    <property type="entry name" value="PAP/OAS1 substrate-binding domain"/>
    <property type="match status" value="1"/>
</dbReference>
<keyword evidence="1" id="KW-0548">Nucleotidyltransferase</keyword>
<proteinExistence type="predicted"/>
<keyword evidence="2" id="KW-1185">Reference proteome</keyword>
<dbReference type="GO" id="GO:0016779">
    <property type="term" value="F:nucleotidyltransferase activity"/>
    <property type="evidence" value="ECO:0007669"/>
    <property type="project" value="UniProtKB-KW"/>
</dbReference>
<dbReference type="Gene3D" id="3.30.460.10">
    <property type="entry name" value="Beta Polymerase, domain 2"/>
    <property type="match status" value="1"/>
</dbReference>
<dbReference type="OrthoDB" id="9776406at2"/>
<keyword evidence="1" id="KW-0808">Transferase</keyword>
<dbReference type="EMBL" id="FOHJ01000005">
    <property type="protein sequence ID" value="SET51137.1"/>
    <property type="molecule type" value="Genomic_DNA"/>
</dbReference>
<organism evidence="1 2">
    <name type="scientific">Salinibacillus kushneri</name>
    <dbReference type="NCBI Taxonomy" id="237682"/>
    <lineage>
        <taxon>Bacteria</taxon>
        <taxon>Bacillati</taxon>
        <taxon>Bacillota</taxon>
        <taxon>Bacilli</taxon>
        <taxon>Bacillales</taxon>
        <taxon>Bacillaceae</taxon>
        <taxon>Salinibacillus</taxon>
    </lineage>
</organism>
<gene>
    <name evidence="1" type="ORF">SAMN05421676_105144</name>
</gene>
<dbReference type="Gene3D" id="1.20.120.330">
    <property type="entry name" value="Nucleotidyltransferases domain 2"/>
    <property type="match status" value="1"/>
</dbReference>
<sequence>MINLTYDLIIERFVKYAQEEENIRAAIIVGSRARRVKPADKWSDLDLVIFSRNPEYLLFNQEWIHEIGKTYISFLENTAVGGGTERRVLFEGGLDVDFACLSTSIISEVEEQNEAIGVFSKGSKLLIDKDKLLESILEVAISTRPSINLATKEEINNSIHDFWYHAVLTSKKLCRGEILVGKSICDSYMKNLLISIIKIQTKLKRGVEFDTWHGFRFFEEWADSNIIDSFKRLYAHYEEKDVWNALKNTMSIFRESAIDVCETLKIEYPDEANLYANQLVESYYNESKIHK</sequence>
<dbReference type="RefSeq" id="WP_093134444.1">
    <property type="nucleotide sequence ID" value="NZ_FOHJ01000005.1"/>
</dbReference>
<evidence type="ECO:0000313" key="2">
    <source>
        <dbReference type="Proteomes" id="UP000199095"/>
    </source>
</evidence>
<dbReference type="Proteomes" id="UP000199095">
    <property type="component" value="Unassembled WGS sequence"/>
</dbReference>
<evidence type="ECO:0000313" key="1">
    <source>
        <dbReference type="EMBL" id="SET51137.1"/>
    </source>
</evidence>
<dbReference type="Pfam" id="PF04439">
    <property type="entry name" value="Adenyl_transf"/>
    <property type="match status" value="1"/>
</dbReference>
<dbReference type="InterPro" id="IPR043519">
    <property type="entry name" value="NT_sf"/>
</dbReference>